<dbReference type="Pfam" id="PF13560">
    <property type="entry name" value="HTH_31"/>
    <property type="match status" value="1"/>
</dbReference>
<dbReference type="Gene3D" id="3.30.450.180">
    <property type="match status" value="1"/>
</dbReference>
<dbReference type="InterPro" id="IPR010982">
    <property type="entry name" value="Lambda_DNA-bd_dom_sf"/>
</dbReference>
<evidence type="ECO:0000313" key="3">
    <source>
        <dbReference type="Proteomes" id="UP001055868"/>
    </source>
</evidence>
<dbReference type="RefSeq" id="WP_249480312.1">
    <property type="nucleotide sequence ID" value="NZ_CP097218.1"/>
</dbReference>
<gene>
    <name evidence="2" type="ORF">M4486_06350</name>
</gene>
<organism evidence="2 3">
    <name type="scientific">Brachybacterium kimchii</name>
    <dbReference type="NCBI Taxonomy" id="2942909"/>
    <lineage>
        <taxon>Bacteria</taxon>
        <taxon>Bacillati</taxon>
        <taxon>Actinomycetota</taxon>
        <taxon>Actinomycetes</taxon>
        <taxon>Micrococcales</taxon>
        <taxon>Dermabacteraceae</taxon>
        <taxon>Brachybacterium</taxon>
    </lineage>
</organism>
<name>A0ABY4N8N2_9MICO</name>
<dbReference type="PROSITE" id="PS50943">
    <property type="entry name" value="HTH_CROC1"/>
    <property type="match status" value="1"/>
</dbReference>
<dbReference type="Pfam" id="PF17765">
    <property type="entry name" value="MLTR_LBD"/>
    <property type="match status" value="1"/>
</dbReference>
<evidence type="ECO:0000313" key="2">
    <source>
        <dbReference type="EMBL" id="UQN30913.1"/>
    </source>
</evidence>
<keyword evidence="3" id="KW-1185">Reference proteome</keyword>
<sequence>MSTKDEIRDFLTSRRANVTLEQAGLPDWGDERRVPGLRREEVAQLAGVTADYYTRLERGNLQGASDSVLNALARALRLSDVEREHLFALARPVPSRERPAPAKGVRESLQRMLDSFTGPAVIYDVTQEIVASNVLGRALFAPLYEAGRPNMARFTFLDSRAPEFYQDWLLVCSMTAATLRLEVGRDPLNEELTALIGELSTRSPQFRRDWADNDVHEHRTGTKGYRHPVVGELELQFDNLEAPGEPGLQILAYTAELGSPSAEKLTMLASWAASQELGDRAEGE</sequence>
<dbReference type="PANTHER" id="PTHR35010:SF2">
    <property type="entry name" value="BLL4672 PROTEIN"/>
    <property type="match status" value="1"/>
</dbReference>
<dbReference type="CDD" id="cd00093">
    <property type="entry name" value="HTH_XRE"/>
    <property type="match status" value="1"/>
</dbReference>
<evidence type="ECO:0000259" key="1">
    <source>
        <dbReference type="PROSITE" id="PS50943"/>
    </source>
</evidence>
<dbReference type="Proteomes" id="UP001055868">
    <property type="component" value="Chromosome"/>
</dbReference>
<dbReference type="SUPFAM" id="SSF47413">
    <property type="entry name" value="lambda repressor-like DNA-binding domains"/>
    <property type="match status" value="1"/>
</dbReference>
<dbReference type="PANTHER" id="PTHR35010">
    <property type="entry name" value="BLL4672 PROTEIN-RELATED"/>
    <property type="match status" value="1"/>
</dbReference>
<accession>A0ABY4N8N2</accession>
<protein>
    <submittedName>
        <fullName evidence="2">Helix-turn-helix transcriptional regulator</fullName>
    </submittedName>
</protein>
<feature type="domain" description="HTH cro/C1-type" evidence="1">
    <location>
        <begin position="36"/>
        <end position="83"/>
    </location>
</feature>
<proteinExistence type="predicted"/>
<dbReference type="InterPro" id="IPR041413">
    <property type="entry name" value="MLTR_LBD"/>
</dbReference>
<dbReference type="Gene3D" id="1.10.260.40">
    <property type="entry name" value="lambda repressor-like DNA-binding domains"/>
    <property type="match status" value="1"/>
</dbReference>
<dbReference type="EMBL" id="CP097218">
    <property type="protein sequence ID" value="UQN30913.1"/>
    <property type="molecule type" value="Genomic_DNA"/>
</dbReference>
<dbReference type="SMART" id="SM00530">
    <property type="entry name" value="HTH_XRE"/>
    <property type="match status" value="1"/>
</dbReference>
<reference evidence="2" key="1">
    <citation type="submission" date="2022-05" db="EMBL/GenBank/DDBJ databases">
        <title>Genomic analysis of Brachybacterium sp. CBA3104.</title>
        <authorList>
            <person name="Roh S.W."/>
            <person name="Kim Y.B."/>
            <person name="Kim Y."/>
        </authorList>
    </citation>
    <scope>NUCLEOTIDE SEQUENCE</scope>
    <source>
        <strain evidence="2">CBA3104</strain>
    </source>
</reference>
<dbReference type="InterPro" id="IPR001387">
    <property type="entry name" value="Cro/C1-type_HTH"/>
</dbReference>